<organism evidence="1 2">
    <name type="scientific">Pterulicium gracile</name>
    <dbReference type="NCBI Taxonomy" id="1884261"/>
    <lineage>
        <taxon>Eukaryota</taxon>
        <taxon>Fungi</taxon>
        <taxon>Dikarya</taxon>
        <taxon>Basidiomycota</taxon>
        <taxon>Agaricomycotina</taxon>
        <taxon>Agaricomycetes</taxon>
        <taxon>Agaricomycetidae</taxon>
        <taxon>Agaricales</taxon>
        <taxon>Pleurotineae</taxon>
        <taxon>Pterulaceae</taxon>
        <taxon>Pterulicium</taxon>
    </lineage>
</organism>
<gene>
    <name evidence="1" type="ORF">BDV98DRAFT_205521</name>
</gene>
<accession>A0A5C3QBA8</accession>
<dbReference type="EMBL" id="ML178839">
    <property type="protein sequence ID" value="TFK98487.1"/>
    <property type="molecule type" value="Genomic_DNA"/>
</dbReference>
<sequence length="120" mass="13506">MVIPDFAVLGLLGIDDELLKILDEHNFSSNLWQWLHPVQAVARALVESKRPVFKLLTRPALGEEIENLLDAAKLGAVNQAKQLFRTRFRASVNAGSAEVIPVANASEYWTWTVVRPWCPR</sequence>
<name>A0A5C3QBA8_9AGAR</name>
<dbReference type="Proteomes" id="UP000305067">
    <property type="component" value="Unassembled WGS sequence"/>
</dbReference>
<evidence type="ECO:0000313" key="2">
    <source>
        <dbReference type="Proteomes" id="UP000305067"/>
    </source>
</evidence>
<protein>
    <submittedName>
        <fullName evidence="1">Uncharacterized protein</fullName>
    </submittedName>
</protein>
<reference evidence="1 2" key="1">
    <citation type="journal article" date="2019" name="Nat. Ecol. Evol.">
        <title>Megaphylogeny resolves global patterns of mushroom evolution.</title>
        <authorList>
            <person name="Varga T."/>
            <person name="Krizsan K."/>
            <person name="Foldi C."/>
            <person name="Dima B."/>
            <person name="Sanchez-Garcia M."/>
            <person name="Sanchez-Ramirez S."/>
            <person name="Szollosi G.J."/>
            <person name="Szarkandi J.G."/>
            <person name="Papp V."/>
            <person name="Albert L."/>
            <person name="Andreopoulos W."/>
            <person name="Angelini C."/>
            <person name="Antonin V."/>
            <person name="Barry K.W."/>
            <person name="Bougher N.L."/>
            <person name="Buchanan P."/>
            <person name="Buyck B."/>
            <person name="Bense V."/>
            <person name="Catcheside P."/>
            <person name="Chovatia M."/>
            <person name="Cooper J."/>
            <person name="Damon W."/>
            <person name="Desjardin D."/>
            <person name="Finy P."/>
            <person name="Geml J."/>
            <person name="Haridas S."/>
            <person name="Hughes K."/>
            <person name="Justo A."/>
            <person name="Karasinski D."/>
            <person name="Kautmanova I."/>
            <person name="Kiss B."/>
            <person name="Kocsube S."/>
            <person name="Kotiranta H."/>
            <person name="LaButti K.M."/>
            <person name="Lechner B.E."/>
            <person name="Liimatainen K."/>
            <person name="Lipzen A."/>
            <person name="Lukacs Z."/>
            <person name="Mihaltcheva S."/>
            <person name="Morgado L.N."/>
            <person name="Niskanen T."/>
            <person name="Noordeloos M.E."/>
            <person name="Ohm R.A."/>
            <person name="Ortiz-Santana B."/>
            <person name="Ovrebo C."/>
            <person name="Racz N."/>
            <person name="Riley R."/>
            <person name="Savchenko A."/>
            <person name="Shiryaev A."/>
            <person name="Soop K."/>
            <person name="Spirin V."/>
            <person name="Szebenyi C."/>
            <person name="Tomsovsky M."/>
            <person name="Tulloss R.E."/>
            <person name="Uehling J."/>
            <person name="Grigoriev I.V."/>
            <person name="Vagvolgyi C."/>
            <person name="Papp T."/>
            <person name="Martin F.M."/>
            <person name="Miettinen O."/>
            <person name="Hibbett D.S."/>
            <person name="Nagy L.G."/>
        </authorList>
    </citation>
    <scope>NUCLEOTIDE SEQUENCE [LARGE SCALE GENOMIC DNA]</scope>
    <source>
        <strain evidence="1 2">CBS 309.79</strain>
    </source>
</reference>
<keyword evidence="2" id="KW-1185">Reference proteome</keyword>
<dbReference type="AlphaFoldDB" id="A0A5C3QBA8"/>
<proteinExistence type="predicted"/>
<evidence type="ECO:0000313" key="1">
    <source>
        <dbReference type="EMBL" id="TFK98487.1"/>
    </source>
</evidence>